<gene>
    <name evidence="1" type="ORF">EGW08_021203</name>
</gene>
<proteinExistence type="predicted"/>
<dbReference type="PANTHER" id="PTHR46114">
    <property type="entry name" value="APPLE DOMAIN-CONTAINING PROTEIN"/>
    <property type="match status" value="1"/>
</dbReference>
<dbReference type="PANTHER" id="PTHR46114:SF1">
    <property type="entry name" value="ZAD DOMAIN-CONTAINING PROTEIN"/>
    <property type="match status" value="1"/>
</dbReference>
<name>A0A433SPG2_ELYCH</name>
<comment type="caution">
    <text evidence="1">The sequence shown here is derived from an EMBL/GenBank/DDBJ whole genome shotgun (WGS) entry which is preliminary data.</text>
</comment>
<reference evidence="1 2" key="1">
    <citation type="submission" date="2019-01" db="EMBL/GenBank/DDBJ databases">
        <title>A draft genome assembly of the solar-powered sea slug Elysia chlorotica.</title>
        <authorList>
            <person name="Cai H."/>
            <person name="Li Q."/>
            <person name="Fang X."/>
            <person name="Li J."/>
            <person name="Curtis N.E."/>
            <person name="Altenburger A."/>
            <person name="Shibata T."/>
            <person name="Feng M."/>
            <person name="Maeda T."/>
            <person name="Schwartz J.A."/>
            <person name="Shigenobu S."/>
            <person name="Lundholm N."/>
            <person name="Nishiyama T."/>
            <person name="Yang H."/>
            <person name="Hasebe M."/>
            <person name="Li S."/>
            <person name="Pierce S.K."/>
            <person name="Wang J."/>
        </authorList>
    </citation>
    <scope>NUCLEOTIDE SEQUENCE [LARGE SCALE GENOMIC DNA]</scope>
    <source>
        <strain evidence="1">EC2010</strain>
        <tissue evidence="1">Whole organism of an adult</tissue>
    </source>
</reference>
<evidence type="ECO:0000313" key="2">
    <source>
        <dbReference type="Proteomes" id="UP000271974"/>
    </source>
</evidence>
<keyword evidence="2" id="KW-1185">Reference proteome</keyword>
<sequence length="409" mass="47536">MTESQKVALVRKYLGCSVQDEFACYPAESGDSMVRESLIFLSDNIGHDHHAVQDFTHRSIDILRQKMSIKKLTIWRDGAASQYLYKKVHTRRQHRSHRAWRGCANHPWLRKYRQFQALGQYVLQARRLACFCSACRENKPAQCLNVDYYTVHKCKPSTITQLNQGFLEAPEAEDNSSTFSSATPSAVATKDRHWDQKEWPVRTSLTVGEKNVINEPLVDRARIVFPPLHIKLGLMKQFVKALDTDGECFKYLCEAFPGVTYEKLKAGIFDGPQIRKLIKDTSFVRSIKSAEKNAWESFVSVVREFLGNRRSENYKELVQNMLEKYCALGCNMSIKVHFLHSHLDRFPENLGDVSDEQGERFHQDLKVMEDRYQGRWDIHMMADYCWSIQRDCVGKKHSRKSLKRKFVPE</sequence>
<dbReference type="EMBL" id="RQTK01001283">
    <property type="protein sequence ID" value="RUS71032.1"/>
    <property type="molecule type" value="Genomic_DNA"/>
</dbReference>
<dbReference type="Proteomes" id="UP000271974">
    <property type="component" value="Unassembled WGS sequence"/>
</dbReference>
<protein>
    <submittedName>
        <fullName evidence="1">Uncharacterized protein</fullName>
    </submittedName>
</protein>
<dbReference type="OrthoDB" id="6147016at2759"/>
<organism evidence="1 2">
    <name type="scientific">Elysia chlorotica</name>
    <name type="common">Eastern emerald elysia</name>
    <name type="synonym">Sea slug</name>
    <dbReference type="NCBI Taxonomy" id="188477"/>
    <lineage>
        <taxon>Eukaryota</taxon>
        <taxon>Metazoa</taxon>
        <taxon>Spiralia</taxon>
        <taxon>Lophotrochozoa</taxon>
        <taxon>Mollusca</taxon>
        <taxon>Gastropoda</taxon>
        <taxon>Heterobranchia</taxon>
        <taxon>Euthyneura</taxon>
        <taxon>Panpulmonata</taxon>
        <taxon>Sacoglossa</taxon>
        <taxon>Placobranchoidea</taxon>
        <taxon>Plakobranchidae</taxon>
        <taxon>Elysia</taxon>
    </lineage>
</organism>
<dbReference type="AlphaFoldDB" id="A0A433SPG2"/>
<evidence type="ECO:0000313" key="1">
    <source>
        <dbReference type="EMBL" id="RUS71032.1"/>
    </source>
</evidence>
<accession>A0A433SPG2</accession>
<dbReference type="STRING" id="188477.A0A433SPG2"/>